<dbReference type="SUPFAM" id="SSF56634">
    <property type="entry name" value="Heme-dependent catalase-like"/>
    <property type="match status" value="1"/>
</dbReference>
<dbReference type="PROSITE" id="PS51402">
    <property type="entry name" value="CATALASE_3"/>
    <property type="match status" value="1"/>
</dbReference>
<evidence type="ECO:0000256" key="6">
    <source>
        <dbReference type="ARBA" id="ARBA00023004"/>
    </source>
</evidence>
<dbReference type="GO" id="GO:0005739">
    <property type="term" value="C:mitochondrion"/>
    <property type="evidence" value="ECO:0007669"/>
    <property type="project" value="TreeGrafter"/>
</dbReference>
<dbReference type="InterPro" id="IPR024708">
    <property type="entry name" value="Catalase_AS"/>
</dbReference>
<dbReference type="AlphaFoldDB" id="A0A438N6K4"/>
<keyword evidence="6 8" id="KW-0408">Iron</keyword>
<evidence type="ECO:0000313" key="10">
    <source>
        <dbReference type="EMBL" id="RVX71284.1"/>
    </source>
</evidence>
<comment type="similarity">
    <text evidence="1">Belongs to the catalase family.</text>
</comment>
<keyword evidence="4 8" id="KW-0479">Metal-binding</keyword>
<dbReference type="Gene3D" id="2.40.180.10">
    <property type="entry name" value="Catalase core domain"/>
    <property type="match status" value="1"/>
</dbReference>
<dbReference type="InterPro" id="IPR011614">
    <property type="entry name" value="Catalase_core"/>
</dbReference>
<evidence type="ECO:0000259" key="9">
    <source>
        <dbReference type="SMART" id="SM01060"/>
    </source>
</evidence>
<protein>
    <recommendedName>
        <fullName evidence="9">Catalase core domain-containing protein</fullName>
    </recommendedName>
</protein>
<dbReference type="OrthoDB" id="6880011at2759"/>
<dbReference type="GO" id="GO:0005777">
    <property type="term" value="C:peroxisome"/>
    <property type="evidence" value="ECO:0007669"/>
    <property type="project" value="TreeGrafter"/>
</dbReference>
<accession>A0A438N6K4</accession>
<evidence type="ECO:0000313" key="11">
    <source>
        <dbReference type="Proteomes" id="UP000288859"/>
    </source>
</evidence>
<dbReference type="PRINTS" id="PR00067">
    <property type="entry name" value="CATALASE"/>
</dbReference>
<dbReference type="InterPro" id="IPR024711">
    <property type="entry name" value="Catalase_clade1/3"/>
</dbReference>
<dbReference type="GO" id="GO:0046872">
    <property type="term" value="F:metal ion binding"/>
    <property type="evidence" value="ECO:0007669"/>
    <property type="project" value="UniProtKB-KW"/>
</dbReference>
<dbReference type="EMBL" id="NAJM01000018">
    <property type="protein sequence ID" value="RVX71284.1"/>
    <property type="molecule type" value="Genomic_DNA"/>
</dbReference>
<evidence type="ECO:0000256" key="5">
    <source>
        <dbReference type="ARBA" id="ARBA00023002"/>
    </source>
</evidence>
<keyword evidence="5" id="KW-0560">Oxidoreductase</keyword>
<keyword evidence="2" id="KW-0575">Peroxidase</keyword>
<evidence type="ECO:0000256" key="3">
    <source>
        <dbReference type="ARBA" id="ARBA00022617"/>
    </source>
</evidence>
<dbReference type="PROSITE" id="PS00438">
    <property type="entry name" value="CATALASE_2"/>
    <property type="match status" value="1"/>
</dbReference>
<dbReference type="GO" id="GO:0020037">
    <property type="term" value="F:heme binding"/>
    <property type="evidence" value="ECO:0007669"/>
    <property type="project" value="InterPro"/>
</dbReference>
<dbReference type="InterPro" id="IPR010582">
    <property type="entry name" value="Catalase_immune_responsive"/>
</dbReference>
<gene>
    <name evidence="10" type="ORF">B0A52_04858</name>
</gene>
<evidence type="ECO:0000256" key="7">
    <source>
        <dbReference type="ARBA" id="ARBA00023324"/>
    </source>
</evidence>
<comment type="cofactor">
    <cofactor evidence="8">
        <name>heme</name>
        <dbReference type="ChEBI" id="CHEBI:30413"/>
    </cofactor>
</comment>
<dbReference type="Pfam" id="PF00199">
    <property type="entry name" value="Catalase"/>
    <property type="match status" value="1"/>
</dbReference>
<reference evidence="10 11" key="1">
    <citation type="submission" date="2017-03" db="EMBL/GenBank/DDBJ databases">
        <title>Genomes of endolithic fungi from Antarctica.</title>
        <authorList>
            <person name="Coleine C."/>
            <person name="Masonjones S."/>
            <person name="Stajich J.E."/>
        </authorList>
    </citation>
    <scope>NUCLEOTIDE SEQUENCE [LARGE SCALE GENOMIC DNA]</scope>
    <source>
        <strain evidence="10 11">CCFEE 6314</strain>
    </source>
</reference>
<dbReference type="Pfam" id="PF06628">
    <property type="entry name" value="Catalase-rel"/>
    <property type="match status" value="1"/>
</dbReference>
<name>A0A438N6K4_EXOME</name>
<feature type="domain" description="Catalase core" evidence="9">
    <location>
        <begin position="52"/>
        <end position="439"/>
    </location>
</feature>
<feature type="binding site" description="axial binding residue" evidence="8">
    <location>
        <position position="382"/>
    </location>
    <ligand>
        <name>heme</name>
        <dbReference type="ChEBI" id="CHEBI:30413"/>
    </ligand>
    <ligandPart>
        <name>Fe</name>
        <dbReference type="ChEBI" id="CHEBI:18248"/>
    </ligandPart>
</feature>
<proteinExistence type="inferred from homology"/>
<evidence type="ECO:0000256" key="2">
    <source>
        <dbReference type="ARBA" id="ARBA00022559"/>
    </source>
</evidence>
<keyword evidence="7" id="KW-0376">Hydrogen peroxide</keyword>
<dbReference type="Proteomes" id="UP000288859">
    <property type="component" value="Unassembled WGS sequence"/>
</dbReference>
<keyword evidence="3 8" id="KW-0349">Heme</keyword>
<evidence type="ECO:0000256" key="4">
    <source>
        <dbReference type="ARBA" id="ARBA00022723"/>
    </source>
</evidence>
<evidence type="ECO:0000256" key="1">
    <source>
        <dbReference type="ARBA" id="ARBA00005329"/>
    </source>
</evidence>
<dbReference type="GO" id="GO:0042542">
    <property type="term" value="P:response to hydrogen peroxide"/>
    <property type="evidence" value="ECO:0007669"/>
    <property type="project" value="TreeGrafter"/>
</dbReference>
<dbReference type="GO" id="GO:0004096">
    <property type="term" value="F:catalase activity"/>
    <property type="evidence" value="ECO:0007669"/>
    <property type="project" value="UniProtKB-EC"/>
</dbReference>
<dbReference type="PANTHER" id="PTHR11465">
    <property type="entry name" value="CATALASE"/>
    <property type="match status" value="1"/>
</dbReference>
<sequence>MQEVAGAVGVDPRPVQRATLFQGLNDGPATLAAKLTGVSSGGMKEDNAPYHTNNDGIPWPTPTHSKTIGGIPVTSDIFLFQKQQAFNRHKLLERMVHPCGSGAFGYFETTNDMSHLTKAQFLNGVKTRTPIFIRYSTVTLGREFPDLARNPRGFAVKFYTGEGNYDLVGLNWPVFFCRDPIQGPDVIRSQGRRPDNFLLDYNATFDLLAHTPEANHAGMMFFSDHGTPDGWHSNHGYGCHTFKWVNKEGEFVYIKYHFLAEGGQKMLTRQQAVELSGTNPDYSKQKLWEDIERGDPISYTAYVQIMEPEDADAVKLGFDPFDVTKVWPRDKFPMHEFGKLHVTKNPENYHRDVEQAAFSPGAMVPGIEDSPDSLLQFRMFFYRDAQYHRLGSTNYHQIPVNCPFMASSMSSLNFDGNMRTDSNNSGNPDYAPNSYTPLSKFRPDTASAPYQVSDPVVSRKSHFYHEGKLSDYDQPRALYEKVMTDSQRDHLHSNTAALLAHVTDPQIQILYLGQQTCIKPSYAKAIYDLLPEKKFDFSEVEKASKDAEKRTKTPAFMHNDDRERLVGMPVGGIYNM</sequence>
<evidence type="ECO:0000256" key="8">
    <source>
        <dbReference type="PIRSR" id="PIRSR038928-2"/>
    </source>
</evidence>
<dbReference type="VEuPathDB" id="FungiDB:PV10_04729"/>
<organism evidence="10 11">
    <name type="scientific">Exophiala mesophila</name>
    <name type="common">Black yeast-like fungus</name>
    <dbReference type="NCBI Taxonomy" id="212818"/>
    <lineage>
        <taxon>Eukaryota</taxon>
        <taxon>Fungi</taxon>
        <taxon>Dikarya</taxon>
        <taxon>Ascomycota</taxon>
        <taxon>Pezizomycotina</taxon>
        <taxon>Eurotiomycetes</taxon>
        <taxon>Chaetothyriomycetidae</taxon>
        <taxon>Chaetothyriales</taxon>
        <taxon>Herpotrichiellaceae</taxon>
        <taxon>Exophiala</taxon>
    </lineage>
</organism>
<dbReference type="PIRSF" id="PIRSF038928">
    <property type="entry name" value="Catalase_clade1-3"/>
    <property type="match status" value="1"/>
</dbReference>
<dbReference type="InterPro" id="IPR020835">
    <property type="entry name" value="Catalase_sf"/>
</dbReference>
<dbReference type="SMART" id="SM01060">
    <property type="entry name" value="Catalase"/>
    <property type="match status" value="1"/>
</dbReference>
<comment type="caution">
    <text evidence="10">The sequence shown here is derived from an EMBL/GenBank/DDBJ whole genome shotgun (WGS) entry which is preliminary data.</text>
</comment>
<dbReference type="InterPro" id="IPR018028">
    <property type="entry name" value="Catalase"/>
</dbReference>
<dbReference type="PANTHER" id="PTHR11465:SF13">
    <property type="entry name" value="CATALASE (EUROFUNG)"/>
    <property type="match status" value="1"/>
</dbReference>
<dbReference type="GO" id="GO:0042744">
    <property type="term" value="P:hydrogen peroxide catabolic process"/>
    <property type="evidence" value="ECO:0007669"/>
    <property type="project" value="UniProtKB-KW"/>
</dbReference>